<dbReference type="InterPro" id="IPR029044">
    <property type="entry name" value="Nucleotide-diphossugar_trans"/>
</dbReference>
<dbReference type="InterPro" id="IPR050834">
    <property type="entry name" value="Glycosyltransf_2"/>
</dbReference>
<keyword evidence="1" id="KW-0812">Transmembrane</keyword>
<dbReference type="Pfam" id="PF00535">
    <property type="entry name" value="Glycos_transf_2"/>
    <property type="match status" value="1"/>
</dbReference>
<gene>
    <name evidence="3" type="primary">wcaE</name>
    <name evidence="3" type="ordered locus">CHU_2772</name>
</gene>
<evidence type="ECO:0000259" key="2">
    <source>
        <dbReference type="Pfam" id="PF00535"/>
    </source>
</evidence>
<accession>A0A6N4SUL7</accession>
<dbReference type="Proteomes" id="UP000001822">
    <property type="component" value="Chromosome"/>
</dbReference>
<dbReference type="PANTHER" id="PTHR43685:SF2">
    <property type="entry name" value="GLYCOSYLTRANSFERASE 2-LIKE DOMAIN-CONTAINING PROTEIN"/>
    <property type="match status" value="1"/>
</dbReference>
<dbReference type="EMBL" id="CP000383">
    <property type="protein sequence ID" value="ABG60021.1"/>
    <property type="molecule type" value="Genomic_DNA"/>
</dbReference>
<protein>
    <submittedName>
        <fullName evidence="3">B-glycosyltransferase, glycosyltransferase family 2 protein</fullName>
    </submittedName>
</protein>
<dbReference type="AlphaFoldDB" id="A0A6N4SUL7"/>
<dbReference type="Gene3D" id="3.90.550.10">
    <property type="entry name" value="Spore Coat Polysaccharide Biosynthesis Protein SpsA, Chain A"/>
    <property type="match status" value="1"/>
</dbReference>
<evidence type="ECO:0000256" key="1">
    <source>
        <dbReference type="SAM" id="Phobius"/>
    </source>
</evidence>
<feature type="domain" description="Glycosyltransferase 2-like" evidence="2">
    <location>
        <begin position="9"/>
        <end position="111"/>
    </location>
</feature>
<dbReference type="PANTHER" id="PTHR43685">
    <property type="entry name" value="GLYCOSYLTRANSFERASE"/>
    <property type="match status" value="1"/>
</dbReference>
<dbReference type="OrthoDB" id="9788101at2"/>
<name>A0A6N4SUL7_CYTH3</name>
<dbReference type="CDD" id="cd06433">
    <property type="entry name" value="GT_2_WfgS_like"/>
    <property type="match status" value="1"/>
</dbReference>
<dbReference type="KEGG" id="chu:CHU_2772"/>
<keyword evidence="4" id="KW-1185">Reference proteome</keyword>
<evidence type="ECO:0000313" key="4">
    <source>
        <dbReference type="Proteomes" id="UP000001822"/>
    </source>
</evidence>
<dbReference type="SUPFAM" id="SSF53448">
    <property type="entry name" value="Nucleotide-diphospho-sugar transferases"/>
    <property type="match status" value="1"/>
</dbReference>
<proteinExistence type="predicted"/>
<reference evidence="3 4" key="1">
    <citation type="journal article" date="2007" name="Appl. Environ. Microbiol.">
        <title>Genome sequence of the cellulolytic gliding bacterium Cytophaga hutchinsonii.</title>
        <authorList>
            <person name="Xie G."/>
            <person name="Bruce D.C."/>
            <person name="Challacombe J.F."/>
            <person name="Chertkov O."/>
            <person name="Detter J.C."/>
            <person name="Gilna P."/>
            <person name="Han C.S."/>
            <person name="Lucas S."/>
            <person name="Misra M."/>
            <person name="Myers G.L."/>
            <person name="Richardson P."/>
            <person name="Tapia R."/>
            <person name="Thayer N."/>
            <person name="Thompson L.S."/>
            <person name="Brettin T.S."/>
            <person name="Henrissat B."/>
            <person name="Wilson D.B."/>
            <person name="McBride M.J."/>
        </authorList>
    </citation>
    <scope>NUCLEOTIDE SEQUENCE [LARGE SCALE GENOMIC DNA]</scope>
    <source>
        <strain evidence="4">ATCC 33406 / DSM 1761 / CIP 103989 / NBRC 15051 / NCIMB 9469 / D465</strain>
    </source>
</reference>
<keyword evidence="1" id="KW-1133">Transmembrane helix</keyword>
<sequence length="255" mass="29042">MSEPVPFLSIITVVYNNVAGLQYTFESIHKQTDKDFEWIVVDGGSRDGTKEWLEKLSFAPLKFVSEKDNGLYDAMNKGLAMAAGKFVWFMNSGDGIYAETTVATLKSQAAANDILYGETMLIDEQAAAIGIRSEKTTRVLPEKMTTYSMIKGMVVCHQSFIPKRSIAPLYDLKYRFSADIDWVISCLEKAVQVHNCKMILSSYLVGGLSVQNQKTGWKERWKIYVAHYGFLYTSLAHVYIILRYLWVFKILKRNH</sequence>
<dbReference type="InterPro" id="IPR001173">
    <property type="entry name" value="Glyco_trans_2-like"/>
</dbReference>
<dbReference type="RefSeq" id="WP_011586131.1">
    <property type="nucleotide sequence ID" value="NC_008255.1"/>
</dbReference>
<evidence type="ECO:0000313" key="3">
    <source>
        <dbReference type="EMBL" id="ABG60021.1"/>
    </source>
</evidence>
<keyword evidence="1" id="KW-0472">Membrane</keyword>
<organism evidence="3 4">
    <name type="scientific">Cytophaga hutchinsonii (strain ATCC 33406 / DSM 1761 / CIP 103989 / NBRC 15051 / NCIMB 9469 / D465)</name>
    <dbReference type="NCBI Taxonomy" id="269798"/>
    <lineage>
        <taxon>Bacteria</taxon>
        <taxon>Pseudomonadati</taxon>
        <taxon>Bacteroidota</taxon>
        <taxon>Cytophagia</taxon>
        <taxon>Cytophagales</taxon>
        <taxon>Cytophagaceae</taxon>
        <taxon>Cytophaga</taxon>
    </lineage>
</organism>
<feature type="transmembrane region" description="Helical" evidence="1">
    <location>
        <begin position="223"/>
        <end position="246"/>
    </location>
</feature>